<dbReference type="AlphaFoldDB" id="A0A8X7MHM6"/>
<reference evidence="2" key="2">
    <citation type="journal article" date="2019" name="IMA Fungus">
        <title>Genome sequencing and comparison of five Tilletia species to identify candidate genes for the detection of regulated species infecting wheat.</title>
        <authorList>
            <person name="Nguyen H.D.T."/>
            <person name="Sultana T."/>
            <person name="Kesanakurti P."/>
            <person name="Hambleton S."/>
        </authorList>
    </citation>
    <scope>NUCLEOTIDE SEQUENCE</scope>
    <source>
        <strain evidence="2">DAOMC 236426</strain>
    </source>
</reference>
<feature type="region of interest" description="Disordered" evidence="1">
    <location>
        <begin position="67"/>
        <end position="95"/>
    </location>
</feature>
<dbReference type="EMBL" id="LWDE02003652">
    <property type="protein sequence ID" value="KAE8235204.1"/>
    <property type="molecule type" value="Genomic_DNA"/>
</dbReference>
<feature type="compositionally biased region" description="Basic and acidic residues" evidence="1">
    <location>
        <begin position="72"/>
        <end position="85"/>
    </location>
</feature>
<reference evidence="2" key="1">
    <citation type="submission" date="2016-04" db="EMBL/GenBank/DDBJ databases">
        <authorList>
            <person name="Nguyen H.D."/>
            <person name="Samba Siva P."/>
            <person name="Cullis J."/>
            <person name="Levesque C.A."/>
            <person name="Hambleton S."/>
        </authorList>
    </citation>
    <scope>NUCLEOTIDE SEQUENCE</scope>
    <source>
        <strain evidence="2">DAOMC 236426</strain>
    </source>
</reference>
<name>A0A8X7MHM6_9BASI</name>
<dbReference type="Proteomes" id="UP000077684">
    <property type="component" value="Unassembled WGS sequence"/>
</dbReference>
<sequence length="114" mass="12485">FGSSLFITPSNISSDRLGPRRFQHSLCLAPRTPSRPQVSNTPWAAAHTSVTTTKSFEKGCVGFNNLQHTARSKSEKGHPRLGAEREADELDIGPGRRALRGAGGWRTWARLLCT</sequence>
<protein>
    <submittedName>
        <fullName evidence="2">Uncharacterized protein</fullName>
    </submittedName>
</protein>
<proteinExistence type="predicted"/>
<organism evidence="2 3">
    <name type="scientific">Tilletia controversa</name>
    <name type="common">dwarf bunt fungus</name>
    <dbReference type="NCBI Taxonomy" id="13291"/>
    <lineage>
        <taxon>Eukaryota</taxon>
        <taxon>Fungi</taxon>
        <taxon>Dikarya</taxon>
        <taxon>Basidiomycota</taxon>
        <taxon>Ustilaginomycotina</taxon>
        <taxon>Exobasidiomycetes</taxon>
        <taxon>Tilletiales</taxon>
        <taxon>Tilletiaceae</taxon>
        <taxon>Tilletia</taxon>
    </lineage>
</organism>
<keyword evidence="3" id="KW-1185">Reference proteome</keyword>
<feature type="non-terminal residue" evidence="2">
    <location>
        <position position="1"/>
    </location>
</feature>
<evidence type="ECO:0000313" key="2">
    <source>
        <dbReference type="EMBL" id="KAE8235204.1"/>
    </source>
</evidence>
<accession>A0A8X7MHM6</accession>
<gene>
    <name evidence="2" type="ORF">A4X06_0g9931</name>
</gene>
<comment type="caution">
    <text evidence="2">The sequence shown here is derived from an EMBL/GenBank/DDBJ whole genome shotgun (WGS) entry which is preliminary data.</text>
</comment>
<evidence type="ECO:0000256" key="1">
    <source>
        <dbReference type="SAM" id="MobiDB-lite"/>
    </source>
</evidence>
<evidence type="ECO:0000313" key="3">
    <source>
        <dbReference type="Proteomes" id="UP000077684"/>
    </source>
</evidence>